<dbReference type="NCBIfam" id="TIGR00175">
    <property type="entry name" value="mito_nad_idh"/>
    <property type="match status" value="1"/>
</dbReference>
<keyword evidence="17" id="KW-1185">Reference proteome</keyword>
<dbReference type="InterPro" id="IPR019818">
    <property type="entry name" value="IsoCit/isopropylmalate_DH_CS"/>
</dbReference>
<keyword evidence="10 16" id="KW-0560">Oxidoreductase</keyword>
<dbReference type="AlphaFoldDB" id="A0AAF0JGM4"/>
<dbReference type="Pfam" id="PF00180">
    <property type="entry name" value="Iso_dh"/>
    <property type="match status" value="1"/>
</dbReference>
<protein>
    <recommendedName>
        <fullName evidence="14">Isocitrate dehydrogenase [NAD] subunit 2, mitochondrial</fullName>
        <ecNumber evidence="6">1.1.1.41</ecNumber>
    </recommendedName>
    <alternativeName>
        <fullName evidence="13">Isocitric dehydrogenase</fullName>
    </alternativeName>
    <alternativeName>
        <fullName evidence="12">NAD(+)-specific ICDH</fullName>
    </alternativeName>
</protein>
<evidence type="ECO:0000313" key="16">
    <source>
        <dbReference type="EMBL" id="WFD40096.1"/>
    </source>
</evidence>
<comment type="similarity">
    <text evidence="4">Belongs to the isocitrate and isopropylmalate dehydrogenases family.</text>
</comment>
<evidence type="ECO:0000256" key="11">
    <source>
        <dbReference type="ARBA" id="ARBA00023027"/>
    </source>
</evidence>
<evidence type="ECO:0000256" key="12">
    <source>
        <dbReference type="ARBA" id="ARBA00030631"/>
    </source>
</evidence>
<dbReference type="EMBL" id="CP119962">
    <property type="protein sequence ID" value="WFD40096.1"/>
    <property type="molecule type" value="Genomic_DNA"/>
</dbReference>
<evidence type="ECO:0000313" key="17">
    <source>
        <dbReference type="Proteomes" id="UP001217754"/>
    </source>
</evidence>
<keyword evidence="8" id="KW-0460">Magnesium</keyword>
<evidence type="ECO:0000256" key="7">
    <source>
        <dbReference type="ARBA" id="ARBA00022723"/>
    </source>
</evidence>
<name>A0AAF0JGM4_9BASI</name>
<dbReference type="InterPro" id="IPR004434">
    <property type="entry name" value="Isocitrate_DH_NAD"/>
</dbReference>
<evidence type="ECO:0000256" key="1">
    <source>
        <dbReference type="ARBA" id="ARBA00000837"/>
    </source>
</evidence>
<comment type="cofactor">
    <cofactor evidence="3">
        <name>Mg(2+)</name>
        <dbReference type="ChEBI" id="CHEBI:18420"/>
    </cofactor>
</comment>
<sequence length="379" mass="41056">MLFAAASRTVRPAASLPISGARLLRRSLATPSNAPTSAYNKEKDADGKYTVTLFPGDGIGPEVSGAVQKIYEAAKVPIKWEEADVTPSINKDGKQVIPEETIKSVRKNTIALKGPLATPIGKGHVSLNLTLRRTFHLFANVRPCVSVKGFKTPYDDVNTVLIRENTEGEYSGIEHEIVDGVVQSIKLITYEASERVARYAFYHAKQNGRSRVTAVHKAPIMKMSDGMFLTACRNVAKEFPDISYDEDLLDRACLRIVQDPTPYSDRVMVMPNLYGDILSDMCAGLIGGLGLTPSGNIGKDASIFEAVHGSAPDIAGKDKANPTALLLSSIMMLRHMSLFEHANQIEKAVFDTIAAGERTGDLGGNLGTSEFTDCIISRL</sequence>
<dbReference type="SUPFAM" id="SSF53659">
    <property type="entry name" value="Isocitrate/Isopropylmalate dehydrogenase-like"/>
    <property type="match status" value="1"/>
</dbReference>
<dbReference type="PANTHER" id="PTHR11835:SF34">
    <property type="entry name" value="ISOCITRATE DEHYDROGENASE [NAD] SUBUNIT ALPHA, MITOCHONDRIAL"/>
    <property type="match status" value="1"/>
</dbReference>
<keyword evidence="7" id="KW-0479">Metal-binding</keyword>
<dbReference type="PROSITE" id="PS00470">
    <property type="entry name" value="IDH_IMDH"/>
    <property type="match status" value="1"/>
</dbReference>
<dbReference type="GO" id="GO:0000287">
    <property type="term" value="F:magnesium ion binding"/>
    <property type="evidence" value="ECO:0007669"/>
    <property type="project" value="InterPro"/>
</dbReference>
<organism evidence="16 17">
    <name type="scientific">Malassezia japonica</name>
    <dbReference type="NCBI Taxonomy" id="223818"/>
    <lineage>
        <taxon>Eukaryota</taxon>
        <taxon>Fungi</taxon>
        <taxon>Dikarya</taxon>
        <taxon>Basidiomycota</taxon>
        <taxon>Ustilaginomycotina</taxon>
        <taxon>Malasseziomycetes</taxon>
        <taxon>Malasseziales</taxon>
        <taxon>Malasseziaceae</taxon>
        <taxon>Malassezia</taxon>
    </lineage>
</organism>
<dbReference type="GO" id="GO:0006099">
    <property type="term" value="P:tricarboxylic acid cycle"/>
    <property type="evidence" value="ECO:0007669"/>
    <property type="project" value="InterPro"/>
</dbReference>
<evidence type="ECO:0000256" key="5">
    <source>
        <dbReference type="ARBA" id="ARBA00011567"/>
    </source>
</evidence>
<evidence type="ECO:0000256" key="13">
    <source>
        <dbReference type="ARBA" id="ARBA00030683"/>
    </source>
</evidence>
<evidence type="ECO:0000256" key="8">
    <source>
        <dbReference type="ARBA" id="ARBA00022842"/>
    </source>
</evidence>
<comment type="catalytic activity">
    <reaction evidence="1">
        <text>D-threo-isocitrate + NAD(+) = 2-oxoglutarate + CO2 + NADH</text>
        <dbReference type="Rhea" id="RHEA:23632"/>
        <dbReference type="ChEBI" id="CHEBI:15562"/>
        <dbReference type="ChEBI" id="CHEBI:16526"/>
        <dbReference type="ChEBI" id="CHEBI:16810"/>
        <dbReference type="ChEBI" id="CHEBI:57540"/>
        <dbReference type="ChEBI" id="CHEBI:57945"/>
        <dbReference type="EC" id="1.1.1.41"/>
    </reaction>
</comment>
<dbReference type="PANTHER" id="PTHR11835">
    <property type="entry name" value="DECARBOXYLATING DEHYDROGENASES-ISOCITRATE, ISOPROPYLMALATE, TARTRATE"/>
    <property type="match status" value="1"/>
</dbReference>
<evidence type="ECO:0000256" key="6">
    <source>
        <dbReference type="ARBA" id="ARBA00013012"/>
    </source>
</evidence>
<evidence type="ECO:0000256" key="9">
    <source>
        <dbReference type="ARBA" id="ARBA00022946"/>
    </source>
</evidence>
<evidence type="ECO:0000256" key="10">
    <source>
        <dbReference type="ARBA" id="ARBA00023002"/>
    </source>
</evidence>
<accession>A0AAF0JGM4</accession>
<dbReference type="InterPro" id="IPR024084">
    <property type="entry name" value="IsoPropMal-DH-like_dom"/>
</dbReference>
<dbReference type="GO" id="GO:0051287">
    <property type="term" value="F:NAD binding"/>
    <property type="evidence" value="ECO:0007669"/>
    <property type="project" value="InterPro"/>
</dbReference>
<dbReference type="GO" id="GO:0006102">
    <property type="term" value="P:isocitrate metabolic process"/>
    <property type="evidence" value="ECO:0007669"/>
    <property type="project" value="TreeGrafter"/>
</dbReference>
<proteinExistence type="inferred from homology"/>
<dbReference type="EC" id="1.1.1.41" evidence="6"/>
<evidence type="ECO:0000256" key="3">
    <source>
        <dbReference type="ARBA" id="ARBA00001946"/>
    </source>
</evidence>
<dbReference type="FunFam" id="3.40.718.10:FF:000003">
    <property type="entry name" value="Isocitrate dehydrogenase [NAD] subunit, mitochondrial"/>
    <property type="match status" value="1"/>
</dbReference>
<evidence type="ECO:0000256" key="4">
    <source>
        <dbReference type="ARBA" id="ARBA00007769"/>
    </source>
</evidence>
<dbReference type="GO" id="GO:0005739">
    <property type="term" value="C:mitochondrion"/>
    <property type="evidence" value="ECO:0007669"/>
    <property type="project" value="TreeGrafter"/>
</dbReference>
<evidence type="ECO:0000256" key="2">
    <source>
        <dbReference type="ARBA" id="ARBA00001936"/>
    </source>
</evidence>
<keyword evidence="11" id="KW-0520">NAD</keyword>
<evidence type="ECO:0000259" key="15">
    <source>
        <dbReference type="SMART" id="SM01329"/>
    </source>
</evidence>
<keyword evidence="9" id="KW-0809">Transit peptide</keyword>
<comment type="cofactor">
    <cofactor evidence="2">
        <name>Mn(2+)</name>
        <dbReference type="ChEBI" id="CHEBI:29035"/>
    </cofactor>
</comment>
<dbReference type="SMART" id="SM01329">
    <property type="entry name" value="Iso_dh"/>
    <property type="match status" value="1"/>
</dbReference>
<comment type="subunit">
    <text evidence="5">Octamer of two non-identical subunits IDH1 and IDH2.</text>
</comment>
<dbReference type="GeneID" id="85226732"/>
<dbReference type="GO" id="GO:0004449">
    <property type="term" value="F:isocitrate dehydrogenase (NAD+) activity"/>
    <property type="evidence" value="ECO:0007669"/>
    <property type="project" value="UniProtKB-EC"/>
</dbReference>
<reference evidence="16" key="1">
    <citation type="submission" date="2023-03" db="EMBL/GenBank/DDBJ databases">
        <title>Mating type loci evolution in Malassezia.</title>
        <authorList>
            <person name="Coelho M.A."/>
        </authorList>
    </citation>
    <scope>NUCLEOTIDE SEQUENCE</scope>
    <source>
        <strain evidence="16">CBS 9431</strain>
    </source>
</reference>
<dbReference type="Gene3D" id="3.40.718.10">
    <property type="entry name" value="Isopropylmalate Dehydrogenase"/>
    <property type="match status" value="1"/>
</dbReference>
<gene>
    <name evidence="16" type="primary">IDH2_2</name>
    <name evidence="16" type="ORF">MJAP1_003081</name>
</gene>
<dbReference type="RefSeq" id="XP_060122993.1">
    <property type="nucleotide sequence ID" value="XM_060267010.1"/>
</dbReference>
<dbReference type="Proteomes" id="UP001217754">
    <property type="component" value="Chromosome 5"/>
</dbReference>
<evidence type="ECO:0000256" key="14">
    <source>
        <dbReference type="ARBA" id="ARBA00072026"/>
    </source>
</evidence>
<feature type="domain" description="Isopropylmalate dehydrogenase-like" evidence="15">
    <location>
        <begin position="50"/>
        <end position="375"/>
    </location>
</feature>